<dbReference type="Pfam" id="PF14317">
    <property type="entry name" value="YcxB"/>
    <property type="match status" value="1"/>
</dbReference>
<accession>A0A6N2XV25</accession>
<name>A0A6N2XV25_9FIRM</name>
<proteinExistence type="predicted"/>
<evidence type="ECO:0000256" key="1">
    <source>
        <dbReference type="SAM" id="Phobius"/>
    </source>
</evidence>
<sequence length="178" mass="20345">MELFKTTGVLDEMVLKEVAKKGILKSEKGAAISCFLLCLVFSAAGYSALAAVFFSFGLFLVLWQLFLFKRITIKNNLCVMQEFNGVTEYQYTTWFDEEGVVVLNLTSHAEGKLKYTSLKRIFETDHIFVLQTKNKQFVPIFKSGLSADEVEELTVFLKTQNKKIKIDRLKKRNHTGTH</sequence>
<dbReference type="InterPro" id="IPR025588">
    <property type="entry name" value="YcxB-like_C"/>
</dbReference>
<dbReference type="GeneID" id="23111252"/>
<gene>
    <name evidence="3" type="ORF">CBLFYP116_00462</name>
</gene>
<keyword evidence="1" id="KW-1133">Transmembrane helix</keyword>
<dbReference type="EMBL" id="CACRTF010000032">
    <property type="protein sequence ID" value="VYT57400.1"/>
    <property type="molecule type" value="Genomic_DNA"/>
</dbReference>
<protein>
    <recommendedName>
        <fullName evidence="2">YcxB-like C-terminal domain-containing protein</fullName>
    </recommendedName>
</protein>
<keyword evidence="1" id="KW-0472">Membrane</keyword>
<keyword evidence="1" id="KW-0812">Transmembrane</keyword>
<evidence type="ECO:0000313" key="3">
    <source>
        <dbReference type="EMBL" id="VYT57400.1"/>
    </source>
</evidence>
<evidence type="ECO:0000259" key="2">
    <source>
        <dbReference type="Pfam" id="PF14317"/>
    </source>
</evidence>
<reference evidence="3" key="1">
    <citation type="submission" date="2019-11" db="EMBL/GenBank/DDBJ databases">
        <authorList>
            <person name="Feng L."/>
        </authorList>
    </citation>
    <scope>NUCLEOTIDE SEQUENCE</scope>
    <source>
        <strain evidence="3">CbolteaeLFYP116</strain>
    </source>
</reference>
<organism evidence="3">
    <name type="scientific">Enterocloster bolteae</name>
    <dbReference type="NCBI Taxonomy" id="208479"/>
    <lineage>
        <taxon>Bacteria</taxon>
        <taxon>Bacillati</taxon>
        <taxon>Bacillota</taxon>
        <taxon>Clostridia</taxon>
        <taxon>Lachnospirales</taxon>
        <taxon>Lachnospiraceae</taxon>
        <taxon>Enterocloster</taxon>
    </lineage>
</organism>
<dbReference type="RefSeq" id="WP_002573819.1">
    <property type="nucleotide sequence ID" value="NZ_BAABZS010000001.1"/>
</dbReference>
<feature type="transmembrane region" description="Helical" evidence="1">
    <location>
        <begin position="30"/>
        <end position="63"/>
    </location>
</feature>
<feature type="domain" description="YcxB-like C-terminal" evidence="2">
    <location>
        <begin position="95"/>
        <end position="153"/>
    </location>
</feature>
<dbReference type="AlphaFoldDB" id="A0A6N2XV25"/>